<evidence type="ECO:0000313" key="2">
    <source>
        <dbReference type="Proteomes" id="UP000536624"/>
    </source>
</evidence>
<accession>A0A7X5WXN6</accession>
<comment type="caution">
    <text evidence="1">The sequence shown here is derived from an EMBL/GenBank/DDBJ whole genome shotgun (WGS) entry which is preliminary data.</text>
</comment>
<sequence>MTPASPDRPRSTGADDDGAVEIVEYTDPACPWAWGSEPAFRLLRALTAGRARWRRVFGILFDEDDDPAPDPAAETAWYSRYIADIARHTRAPYARRLRWVAATSRPASLAAKAAERQGARAAERVLRRLRETTFVLGAPADTAERVRAALTGLDGVDVARLGAEAGEPSVVAAVRRDHAEARDPVPEASAFHAPGPHGTGVKETDSGVRYALPTLVFSGPGGRVATPGWRSVAEYTAALRTVAPQHRWEATPVGPEAALAEYRSLTGPDLSLLTGGTTPPRTAVRVETAGGPLWLHPDEAATHPVLMTRTRRKAPGRSRLGQ</sequence>
<evidence type="ECO:0000313" key="1">
    <source>
        <dbReference type="EMBL" id="NIY62907.1"/>
    </source>
</evidence>
<dbReference type="RefSeq" id="WP_167499909.1">
    <property type="nucleotide sequence ID" value="NZ_JAALLH010000001.1"/>
</dbReference>
<protein>
    <recommendedName>
        <fullName evidence="3">DSBA-like thioredoxin domain-containing protein</fullName>
    </recommendedName>
</protein>
<dbReference type="SUPFAM" id="SSF52833">
    <property type="entry name" value="Thioredoxin-like"/>
    <property type="match status" value="1"/>
</dbReference>
<dbReference type="Proteomes" id="UP000536624">
    <property type="component" value="Unassembled WGS sequence"/>
</dbReference>
<reference evidence="1 2" key="1">
    <citation type="submission" date="2020-02" db="EMBL/GenBank/DDBJ databases">
        <title>Streptomyces malaysiensis DSM14702 (JHCC583434, PFL_A843) Genome sequencing and assembly.</title>
        <authorList>
            <person name="Samborskyy M."/>
        </authorList>
    </citation>
    <scope>NUCLEOTIDE SEQUENCE [LARGE SCALE GENOMIC DNA]</scope>
    <source>
        <strain evidence="1 2">DSM 14702</strain>
    </source>
</reference>
<proteinExistence type="predicted"/>
<gene>
    <name evidence="1" type="ORF">SMALB_0828</name>
</gene>
<evidence type="ECO:0008006" key="3">
    <source>
        <dbReference type="Google" id="ProtNLM"/>
    </source>
</evidence>
<organism evidence="1 2">
    <name type="scientific">Streptomyces malaysiensis</name>
    <dbReference type="NCBI Taxonomy" id="92644"/>
    <lineage>
        <taxon>Bacteria</taxon>
        <taxon>Bacillati</taxon>
        <taxon>Actinomycetota</taxon>
        <taxon>Actinomycetes</taxon>
        <taxon>Kitasatosporales</taxon>
        <taxon>Streptomycetaceae</taxon>
        <taxon>Streptomyces</taxon>
        <taxon>Streptomyces violaceusniger group</taxon>
    </lineage>
</organism>
<dbReference type="AlphaFoldDB" id="A0A7X5WXN6"/>
<dbReference type="Gene3D" id="3.40.30.10">
    <property type="entry name" value="Glutaredoxin"/>
    <property type="match status" value="1"/>
</dbReference>
<dbReference type="EMBL" id="JAALLH010000001">
    <property type="protein sequence ID" value="NIY62907.1"/>
    <property type="molecule type" value="Genomic_DNA"/>
</dbReference>
<name>A0A7X5WXN6_STRMQ</name>
<dbReference type="InterPro" id="IPR036249">
    <property type="entry name" value="Thioredoxin-like_sf"/>
</dbReference>